<name>A0ABX6K8Y2_SALCS</name>
<evidence type="ECO:0000256" key="8">
    <source>
        <dbReference type="ARBA" id="ARBA00022989"/>
    </source>
</evidence>
<dbReference type="InterPro" id="IPR013556">
    <property type="entry name" value="Flag_M-ring_C"/>
</dbReference>
<evidence type="ECO:0000313" key="17">
    <source>
        <dbReference type="EMBL" id="QIR06721.1"/>
    </source>
</evidence>
<dbReference type="PANTHER" id="PTHR30046:SF0">
    <property type="entry name" value="FLAGELLAR M-RING PROTEIN"/>
    <property type="match status" value="1"/>
</dbReference>
<evidence type="ECO:0000256" key="10">
    <source>
        <dbReference type="ARBA" id="ARBA00023143"/>
    </source>
</evidence>
<dbReference type="InterPro" id="IPR000067">
    <property type="entry name" value="FlgMring_FliF"/>
</dbReference>
<dbReference type="EMBL" id="CP050266">
    <property type="protein sequence ID" value="QIR06721.1"/>
    <property type="molecule type" value="Genomic_DNA"/>
</dbReference>
<dbReference type="Pfam" id="PF08345">
    <property type="entry name" value="YscJ_FliF_C"/>
    <property type="match status" value="1"/>
</dbReference>
<comment type="function">
    <text evidence="1 12">The M ring may be actively involved in energy transduction.</text>
</comment>
<keyword evidence="17" id="KW-0282">Flagellum</keyword>
<reference evidence="17 18" key="1">
    <citation type="submission" date="2020-03" db="EMBL/GenBank/DDBJ databases">
        <title>Genome mining reveals the biosynthetic pathways of PHA and ectoines of the halophilic strain Salinivibrio costicola M318 isolated from fermented shrimp paste.</title>
        <authorList>
            <person name="Doan T.V."/>
            <person name="Tran L.T."/>
            <person name="Trieu T.A."/>
            <person name="Nguyen Q.V."/>
            <person name="Quach T.N."/>
            <person name="Phi T.Q."/>
            <person name="Kumar S."/>
        </authorList>
    </citation>
    <scope>NUCLEOTIDE SEQUENCE [LARGE SCALE GENOMIC DNA]</scope>
    <source>
        <strain evidence="17 18">M318</strain>
    </source>
</reference>
<dbReference type="Pfam" id="PF01514">
    <property type="entry name" value="YscJ_FliF"/>
    <property type="match status" value="1"/>
</dbReference>
<keyword evidence="17" id="KW-0969">Cilium</keyword>
<keyword evidence="18" id="KW-1185">Reference proteome</keyword>
<evidence type="ECO:0000256" key="3">
    <source>
        <dbReference type="ARBA" id="ARBA00004651"/>
    </source>
</evidence>
<dbReference type="PIRSF" id="PIRSF004862">
    <property type="entry name" value="FliF"/>
    <property type="match status" value="1"/>
</dbReference>
<keyword evidence="10 12" id="KW-0975">Bacterial flagellum</keyword>
<comment type="similarity">
    <text evidence="4 12">Belongs to the FliF family.</text>
</comment>
<evidence type="ECO:0000313" key="18">
    <source>
        <dbReference type="Proteomes" id="UP000501408"/>
    </source>
</evidence>
<feature type="region of interest" description="Disordered" evidence="13">
    <location>
        <begin position="340"/>
        <end position="373"/>
    </location>
</feature>
<sequence>MAEENQNTDLAVSEGAAALPSTELGPEMDQDVQDPDALEQSAKSDSLFGDLDMVRQMILVLAVAICVALIMMLFFWVQEPEMRPLGSYETEELIPVLDHLDQEKINYQLDGNTIRVPADEYSSIRLGLTRAGLNTATAEGDDILLNDMGFGVSQQLERERLKLSRERQLAAAIEEVRHVRKARVLLAMPKQSVFVRHNQEASATVFLTLGGANTLGQEEVDSIVDMVASAVPSLKPTRVTVTDQHGRLLNSGSEDPATAARRKEYELERKQERQLRDKIDSILIPVLGLGNYTSQVDVSMDFSSLEETQKQFNPNTPATRSEYTREDYNSSDMVAGIPGALSNQPPADASIPEDVQDLKNGGAGDTGSVSREATRNFELDTTIRHRRAQSGIIDRQTVSVAVNFKQSVDPETGDVVKTPLTDDELAKIRRLLMGGVGFSEARGDVIEVIAVPFVEPEQDMAMDVPIWEHPNFNDWVRWMAAALVIIVVILVLIRPAMKKLLYPALDEDGNTVGPNGEILGPDGLPISPDGDDIGLIGSELDGSSNFAMSSSDVSLPNLHKDEDLLKAVRALVANEPDLAAQAVKNWVMQDGK</sequence>
<comment type="subunit">
    <text evidence="11">The basal body constitutes a major portion of the flagellar organelle and consists of four rings (L,P,S, and M) mounted on a central rod. The M ring is integral to the inner membrane of the cell and may be connected to the flagellar rod via the S ring. The S (supramembrane ring) lies just distal to the M ring. The L and P rings lie in the outer membrane and the periplasmic space, respectively.</text>
</comment>
<keyword evidence="9 14" id="KW-0472">Membrane</keyword>
<gene>
    <name evidence="17" type="primary">fliF</name>
    <name evidence="17" type="ORF">HBA18_10270</name>
</gene>
<keyword evidence="17" id="KW-0966">Cell projection</keyword>
<organism evidence="17 18">
    <name type="scientific">Salinivibrio costicola</name>
    <name type="common">Vibrio costicola</name>
    <dbReference type="NCBI Taxonomy" id="51367"/>
    <lineage>
        <taxon>Bacteria</taxon>
        <taxon>Pseudomonadati</taxon>
        <taxon>Pseudomonadota</taxon>
        <taxon>Gammaproteobacteria</taxon>
        <taxon>Vibrionales</taxon>
        <taxon>Vibrionaceae</taxon>
        <taxon>Salinivibrio</taxon>
    </lineage>
</organism>
<comment type="subcellular location">
    <subcellularLocation>
        <location evidence="2 12">Bacterial flagellum basal body</location>
    </subcellularLocation>
    <subcellularLocation>
        <location evidence="3">Cell membrane</location>
        <topology evidence="3">Multi-pass membrane protein</topology>
    </subcellularLocation>
</comment>
<evidence type="ECO:0000256" key="1">
    <source>
        <dbReference type="ARBA" id="ARBA00003820"/>
    </source>
</evidence>
<evidence type="ECO:0000259" key="15">
    <source>
        <dbReference type="Pfam" id="PF01514"/>
    </source>
</evidence>
<feature type="transmembrane region" description="Helical" evidence="14">
    <location>
        <begin position="475"/>
        <end position="493"/>
    </location>
</feature>
<evidence type="ECO:0000256" key="7">
    <source>
        <dbReference type="ARBA" id="ARBA00022692"/>
    </source>
</evidence>
<evidence type="ECO:0000256" key="6">
    <source>
        <dbReference type="ARBA" id="ARBA00022475"/>
    </source>
</evidence>
<dbReference type="Proteomes" id="UP000501408">
    <property type="component" value="Chromosome 1"/>
</dbReference>
<evidence type="ECO:0000256" key="12">
    <source>
        <dbReference type="PIRNR" id="PIRNR004862"/>
    </source>
</evidence>
<evidence type="ECO:0000256" key="2">
    <source>
        <dbReference type="ARBA" id="ARBA00004117"/>
    </source>
</evidence>
<dbReference type="Gene3D" id="3.30.300.30">
    <property type="match status" value="1"/>
</dbReference>
<dbReference type="PRINTS" id="PR01009">
    <property type="entry name" value="FLGMRINGFLIF"/>
</dbReference>
<dbReference type="NCBIfam" id="TIGR00206">
    <property type="entry name" value="fliF"/>
    <property type="match status" value="1"/>
</dbReference>
<evidence type="ECO:0000256" key="4">
    <source>
        <dbReference type="ARBA" id="ARBA00007971"/>
    </source>
</evidence>
<feature type="domain" description="Flagellar M-ring C-terminal" evidence="16">
    <location>
        <begin position="283"/>
        <end position="453"/>
    </location>
</feature>
<evidence type="ECO:0000259" key="16">
    <source>
        <dbReference type="Pfam" id="PF08345"/>
    </source>
</evidence>
<feature type="compositionally biased region" description="Acidic residues" evidence="13">
    <location>
        <begin position="26"/>
        <end position="37"/>
    </location>
</feature>
<feature type="compositionally biased region" description="Polar residues" evidence="13">
    <location>
        <begin position="1"/>
        <end position="10"/>
    </location>
</feature>
<protein>
    <recommendedName>
        <fullName evidence="5 12">Flagellar M-ring protein</fullName>
    </recommendedName>
</protein>
<dbReference type="InterPro" id="IPR043427">
    <property type="entry name" value="YscJ/FliF"/>
</dbReference>
<accession>A0ABX6K8Y2</accession>
<dbReference type="InterPro" id="IPR045851">
    <property type="entry name" value="AMP-bd_C_sf"/>
</dbReference>
<feature type="region of interest" description="Disordered" evidence="13">
    <location>
        <begin position="1"/>
        <end position="41"/>
    </location>
</feature>
<evidence type="ECO:0000256" key="9">
    <source>
        <dbReference type="ARBA" id="ARBA00023136"/>
    </source>
</evidence>
<keyword evidence="6" id="KW-1003">Cell membrane</keyword>
<proteinExistence type="inferred from homology"/>
<feature type="domain" description="Flagellar M-ring N-terminal" evidence="15">
    <location>
        <begin position="78"/>
        <end position="250"/>
    </location>
</feature>
<feature type="transmembrane region" description="Helical" evidence="14">
    <location>
        <begin position="57"/>
        <end position="77"/>
    </location>
</feature>
<keyword evidence="8 14" id="KW-1133">Transmembrane helix</keyword>
<evidence type="ECO:0000256" key="11">
    <source>
        <dbReference type="ARBA" id="ARBA00025936"/>
    </source>
</evidence>
<dbReference type="RefSeq" id="WP_096629591.1">
    <property type="nucleotide sequence ID" value="NZ_CP050266.1"/>
</dbReference>
<dbReference type="InterPro" id="IPR006182">
    <property type="entry name" value="FliF_N_dom"/>
</dbReference>
<evidence type="ECO:0000256" key="14">
    <source>
        <dbReference type="SAM" id="Phobius"/>
    </source>
</evidence>
<evidence type="ECO:0000256" key="5">
    <source>
        <dbReference type="ARBA" id="ARBA00017949"/>
    </source>
</evidence>
<dbReference type="PANTHER" id="PTHR30046">
    <property type="entry name" value="FLAGELLAR M-RING PROTEIN"/>
    <property type="match status" value="1"/>
</dbReference>
<evidence type="ECO:0000256" key="13">
    <source>
        <dbReference type="SAM" id="MobiDB-lite"/>
    </source>
</evidence>
<keyword evidence="7 14" id="KW-0812">Transmembrane</keyword>